<keyword evidence="1" id="KW-0238">DNA-binding</keyword>
<dbReference type="PANTHER" id="PTHR33221:SF4">
    <property type="entry name" value="HTH-TYPE TRANSCRIPTIONAL REPRESSOR NSRR"/>
    <property type="match status" value="1"/>
</dbReference>
<evidence type="ECO:0000313" key="4">
    <source>
        <dbReference type="Proteomes" id="UP000321548"/>
    </source>
</evidence>
<dbReference type="Proteomes" id="UP000321548">
    <property type="component" value="Unassembled WGS sequence"/>
</dbReference>
<dbReference type="EMBL" id="VDUY01000008">
    <property type="protein sequence ID" value="TXL63522.1"/>
    <property type="molecule type" value="Genomic_DNA"/>
</dbReference>
<evidence type="ECO:0000313" key="3">
    <source>
        <dbReference type="EMBL" id="TXL63522.1"/>
    </source>
</evidence>
<dbReference type="Gene3D" id="1.10.10.10">
    <property type="entry name" value="Winged helix-like DNA-binding domain superfamily/Winged helix DNA-binding domain"/>
    <property type="match status" value="1"/>
</dbReference>
<name>A0A5C8NQD1_9BURK</name>
<gene>
    <name evidence="3" type="ORF">FHP08_16915</name>
</gene>
<dbReference type="NCBIfam" id="TIGR00738">
    <property type="entry name" value="rrf2_super"/>
    <property type="match status" value="1"/>
</dbReference>
<dbReference type="GO" id="GO:0005829">
    <property type="term" value="C:cytosol"/>
    <property type="evidence" value="ECO:0007669"/>
    <property type="project" value="TreeGrafter"/>
</dbReference>
<dbReference type="InterPro" id="IPR036390">
    <property type="entry name" value="WH_DNA-bd_sf"/>
</dbReference>
<dbReference type="GO" id="GO:0003677">
    <property type="term" value="F:DNA binding"/>
    <property type="evidence" value="ECO:0007669"/>
    <property type="project" value="UniProtKB-KW"/>
</dbReference>
<reference evidence="3 4" key="1">
    <citation type="submission" date="2019-06" db="EMBL/GenBank/DDBJ databases">
        <title>Quisquiliibacterium sp. nov., isolated from a maize field.</title>
        <authorList>
            <person name="Lin S.-Y."/>
            <person name="Tsai C.-F."/>
            <person name="Young C.-C."/>
        </authorList>
    </citation>
    <scope>NUCLEOTIDE SEQUENCE [LARGE SCALE GENOMIC DNA]</scope>
    <source>
        <strain evidence="3 4">CC-CFT501</strain>
    </source>
</reference>
<organism evidence="3 4">
    <name type="scientific">Zeimonas arvi</name>
    <dbReference type="NCBI Taxonomy" id="2498847"/>
    <lineage>
        <taxon>Bacteria</taxon>
        <taxon>Pseudomonadati</taxon>
        <taxon>Pseudomonadota</taxon>
        <taxon>Betaproteobacteria</taxon>
        <taxon>Burkholderiales</taxon>
        <taxon>Burkholderiaceae</taxon>
        <taxon>Zeimonas</taxon>
    </lineage>
</organism>
<feature type="compositionally biased region" description="Basic residues" evidence="2">
    <location>
        <begin position="158"/>
        <end position="168"/>
    </location>
</feature>
<dbReference type="Pfam" id="PF02082">
    <property type="entry name" value="Rrf2"/>
    <property type="match status" value="1"/>
</dbReference>
<feature type="region of interest" description="Disordered" evidence="2">
    <location>
        <begin position="132"/>
        <end position="168"/>
    </location>
</feature>
<protein>
    <submittedName>
        <fullName evidence="3">Rrf2 family transcriptional regulator</fullName>
    </submittedName>
</protein>
<dbReference type="InterPro" id="IPR000944">
    <property type="entry name" value="Tscrpt_reg_Rrf2"/>
</dbReference>
<dbReference type="GO" id="GO:0003700">
    <property type="term" value="F:DNA-binding transcription factor activity"/>
    <property type="evidence" value="ECO:0007669"/>
    <property type="project" value="TreeGrafter"/>
</dbReference>
<dbReference type="SUPFAM" id="SSF46785">
    <property type="entry name" value="Winged helix' DNA-binding domain"/>
    <property type="match status" value="1"/>
</dbReference>
<dbReference type="RefSeq" id="WP_147705676.1">
    <property type="nucleotide sequence ID" value="NZ_VDUY01000008.1"/>
</dbReference>
<dbReference type="PROSITE" id="PS51197">
    <property type="entry name" value="HTH_RRF2_2"/>
    <property type="match status" value="1"/>
</dbReference>
<dbReference type="PANTHER" id="PTHR33221">
    <property type="entry name" value="WINGED HELIX-TURN-HELIX TRANSCRIPTIONAL REGULATOR, RRF2 FAMILY"/>
    <property type="match status" value="1"/>
</dbReference>
<keyword evidence="4" id="KW-1185">Reference proteome</keyword>
<sequence length="168" mass="18405">MRLAEYTDFTLRVLMYCAVNADRLVTVGELAEQHGVSKNHLMKIVSDLANQGILETIRGRGGGLRLSRAPDEIRVGGIVRRSETDFRLVECFDGRTNTCTLTPTCRLRHLFEGALAAYFRELDGATLADIAPLPPEPRGTPRRAASGPILAKIAPPVSRKRAPPKRSG</sequence>
<accession>A0A5C8NQD1</accession>
<proteinExistence type="predicted"/>
<comment type="caution">
    <text evidence="3">The sequence shown here is derived from an EMBL/GenBank/DDBJ whole genome shotgun (WGS) entry which is preliminary data.</text>
</comment>
<evidence type="ECO:0000256" key="2">
    <source>
        <dbReference type="SAM" id="MobiDB-lite"/>
    </source>
</evidence>
<evidence type="ECO:0000256" key="1">
    <source>
        <dbReference type="ARBA" id="ARBA00023125"/>
    </source>
</evidence>
<dbReference type="OrthoDB" id="9795923at2"/>
<dbReference type="InterPro" id="IPR036388">
    <property type="entry name" value="WH-like_DNA-bd_sf"/>
</dbReference>
<dbReference type="AlphaFoldDB" id="A0A5C8NQD1"/>